<sequence length="248" mass="26732">MKGLVVGLANEQSIAWGCIQAFRAQGAELAITWVNEKTKGFIEPLAQSVDAPLFLPLDVTSDAQMDSVFSAISQKWGKLDFILHSIAFAPKEDLQGRLIDSSAEGFKIAMDVSCHSLMRLVKRAEPLMADGGSILTMSYYGAEKAIENYNLMGPVKSALESSVRYLARELGEKKIRVNALSTGPVKTRAASGLAHFDALMEKAAETAPIRSLVSVEQIGEAAAFLVSDKSRNITGQTIYVDNGYNALG</sequence>
<evidence type="ECO:0000256" key="8">
    <source>
        <dbReference type="ARBA" id="ARBA00023160"/>
    </source>
</evidence>
<evidence type="ECO:0000256" key="11">
    <source>
        <dbReference type="PIRSR" id="PIRSR000094-3"/>
    </source>
</evidence>
<dbReference type="Gene3D" id="1.10.8.400">
    <property type="entry name" value="Enoyl acyl carrier protein reductase"/>
    <property type="match status" value="1"/>
</dbReference>
<dbReference type="Proteomes" id="UP000249739">
    <property type="component" value="Unassembled WGS sequence"/>
</dbReference>
<feature type="binding site" evidence="11">
    <location>
        <begin position="185"/>
        <end position="189"/>
    </location>
    <ligand>
        <name>NAD(+)</name>
        <dbReference type="ChEBI" id="CHEBI:57540"/>
    </ligand>
</feature>
<name>A0A2W5HE25_9BACT</name>
<dbReference type="AlphaFoldDB" id="A0A2W5HE25"/>
<keyword evidence="5" id="KW-0276">Fatty acid metabolism</keyword>
<dbReference type="UniPathway" id="UPA00094"/>
<dbReference type="CDD" id="cd05372">
    <property type="entry name" value="ENR_SDR"/>
    <property type="match status" value="1"/>
</dbReference>
<feature type="binding site" evidence="11">
    <location>
        <position position="7"/>
    </location>
    <ligand>
        <name>NAD(+)</name>
        <dbReference type="ChEBI" id="CHEBI:57540"/>
    </ligand>
</feature>
<dbReference type="EMBL" id="QFOT01000028">
    <property type="protein sequence ID" value="PZP56356.1"/>
    <property type="molecule type" value="Genomic_DNA"/>
</dbReference>
<evidence type="ECO:0000256" key="9">
    <source>
        <dbReference type="PIRSR" id="PIRSR000094-1"/>
    </source>
</evidence>
<gene>
    <name evidence="12" type="ORF">DI586_03890</name>
</gene>
<comment type="caution">
    <text evidence="12">The sequence shown here is derived from an EMBL/GenBank/DDBJ whole genome shotgun (WGS) entry which is preliminary data.</text>
</comment>
<evidence type="ECO:0000313" key="12">
    <source>
        <dbReference type="EMBL" id="PZP56356.1"/>
    </source>
</evidence>
<dbReference type="GO" id="GO:0006633">
    <property type="term" value="P:fatty acid biosynthetic process"/>
    <property type="evidence" value="ECO:0007669"/>
    <property type="project" value="UniProtKB-UniPathway"/>
</dbReference>
<evidence type="ECO:0000313" key="13">
    <source>
        <dbReference type="Proteomes" id="UP000249739"/>
    </source>
</evidence>
<evidence type="ECO:0000256" key="1">
    <source>
        <dbReference type="ARBA" id="ARBA00005194"/>
    </source>
</evidence>
<evidence type="ECO:0000256" key="7">
    <source>
        <dbReference type="ARBA" id="ARBA00023098"/>
    </source>
</evidence>
<feature type="active site" description="Proton acceptor" evidence="9">
    <location>
        <position position="149"/>
    </location>
</feature>
<accession>A0A2W5HE25</accession>
<organism evidence="12 13">
    <name type="scientific">Micavibrio aeruginosavorus</name>
    <dbReference type="NCBI Taxonomy" id="349221"/>
    <lineage>
        <taxon>Bacteria</taxon>
        <taxon>Pseudomonadati</taxon>
        <taxon>Bdellovibrionota</taxon>
        <taxon>Bdellovibrionia</taxon>
        <taxon>Bdellovibrionales</taxon>
        <taxon>Pseudobdellovibrionaceae</taxon>
        <taxon>Micavibrio</taxon>
    </lineage>
</organism>
<feature type="binding site" evidence="11">
    <location>
        <position position="156"/>
    </location>
    <ligand>
        <name>NAD(+)</name>
        <dbReference type="ChEBI" id="CHEBI:57540"/>
    </ligand>
</feature>
<evidence type="ECO:0000256" key="3">
    <source>
        <dbReference type="ARBA" id="ARBA00012996"/>
    </source>
</evidence>
<keyword evidence="8" id="KW-0275">Fatty acid biosynthesis</keyword>
<feature type="binding site" evidence="11">
    <location>
        <begin position="13"/>
        <end position="14"/>
    </location>
    <ligand>
        <name>NAD(+)</name>
        <dbReference type="ChEBI" id="CHEBI:57540"/>
    </ligand>
</feature>
<dbReference type="PIRSF" id="PIRSF000094">
    <property type="entry name" value="Enoyl-ACP_rdct"/>
    <property type="match status" value="1"/>
</dbReference>
<feature type="active site" description="Proton acceptor" evidence="9">
    <location>
        <position position="139"/>
    </location>
</feature>
<proteinExistence type="inferred from homology"/>
<feature type="binding site" evidence="10">
    <location>
        <position position="89"/>
    </location>
    <ligand>
        <name>substrate</name>
    </ligand>
</feature>
<dbReference type="PANTHER" id="PTHR43159:SF2">
    <property type="entry name" value="ENOYL-[ACYL-CARRIER-PROTEIN] REDUCTASE [NADH], CHLOROPLASTIC"/>
    <property type="match status" value="1"/>
</dbReference>
<keyword evidence="11" id="KW-0520">NAD</keyword>
<dbReference type="InterPro" id="IPR014358">
    <property type="entry name" value="Enoyl-ACP_Rdtase_NADH"/>
</dbReference>
<evidence type="ECO:0000256" key="2">
    <source>
        <dbReference type="ARBA" id="ARBA00009233"/>
    </source>
</evidence>
<dbReference type="NCBIfam" id="NF005717">
    <property type="entry name" value="PRK07533.1"/>
    <property type="match status" value="1"/>
</dbReference>
<dbReference type="PANTHER" id="PTHR43159">
    <property type="entry name" value="ENOYL-[ACYL-CARRIER-PROTEIN] REDUCTASE"/>
    <property type="match status" value="1"/>
</dbReference>
<evidence type="ECO:0000256" key="6">
    <source>
        <dbReference type="ARBA" id="ARBA00023002"/>
    </source>
</evidence>
<feature type="binding site" evidence="11">
    <location>
        <begin position="58"/>
        <end position="59"/>
    </location>
    <ligand>
        <name>NAD(+)</name>
        <dbReference type="ChEBI" id="CHEBI:57540"/>
    </ligand>
</feature>
<evidence type="ECO:0000256" key="4">
    <source>
        <dbReference type="ARBA" id="ARBA00022516"/>
    </source>
</evidence>
<evidence type="ECO:0000256" key="5">
    <source>
        <dbReference type="ARBA" id="ARBA00022832"/>
    </source>
</evidence>
<comment type="similarity">
    <text evidence="2">Belongs to the short-chain dehydrogenases/reductases (SDR) family. FabI subfamily.</text>
</comment>
<feature type="binding site" evidence="11">
    <location>
        <position position="86"/>
    </location>
    <ligand>
        <name>NAD(+)</name>
        <dbReference type="ChEBI" id="CHEBI:57540"/>
    </ligand>
</feature>
<keyword evidence="7" id="KW-0443">Lipid metabolism</keyword>
<dbReference type="GO" id="GO:0004318">
    <property type="term" value="F:enoyl-[acyl-carrier-protein] reductase (NADH) activity"/>
    <property type="evidence" value="ECO:0007669"/>
    <property type="project" value="UniProtKB-EC"/>
</dbReference>
<keyword evidence="6" id="KW-0560">Oxidoreductase</keyword>
<keyword evidence="4" id="KW-0444">Lipid biosynthesis</keyword>
<dbReference type="EC" id="1.3.1.9" evidence="3"/>
<dbReference type="InterPro" id="IPR036291">
    <property type="entry name" value="NAD(P)-bd_dom_sf"/>
</dbReference>
<dbReference type="InterPro" id="IPR002347">
    <property type="entry name" value="SDR_fam"/>
</dbReference>
<comment type="pathway">
    <text evidence="1">Lipid metabolism; fatty acid biosynthesis.</text>
</comment>
<dbReference type="Pfam" id="PF13561">
    <property type="entry name" value="adh_short_C2"/>
    <property type="match status" value="1"/>
</dbReference>
<evidence type="ECO:0000256" key="10">
    <source>
        <dbReference type="PIRSR" id="PIRSR000094-2"/>
    </source>
</evidence>
<dbReference type="PRINTS" id="PR00081">
    <property type="entry name" value="GDHRDH"/>
</dbReference>
<dbReference type="Gene3D" id="3.40.50.720">
    <property type="entry name" value="NAD(P)-binding Rossmann-like Domain"/>
    <property type="match status" value="1"/>
</dbReference>
<dbReference type="SUPFAM" id="SSF51735">
    <property type="entry name" value="NAD(P)-binding Rossmann-fold domains"/>
    <property type="match status" value="1"/>
</dbReference>
<reference evidence="12 13" key="1">
    <citation type="submission" date="2017-08" db="EMBL/GenBank/DDBJ databases">
        <title>Infants hospitalized years apart are colonized by the same room-sourced microbial strains.</title>
        <authorList>
            <person name="Brooks B."/>
            <person name="Olm M.R."/>
            <person name="Firek B.A."/>
            <person name="Baker R."/>
            <person name="Thomas B.C."/>
            <person name="Morowitz M.J."/>
            <person name="Banfield J.F."/>
        </authorList>
    </citation>
    <scope>NUCLEOTIDE SEQUENCE [LARGE SCALE GENOMIC DNA]</scope>
    <source>
        <strain evidence="12">S2_006_000_R2_64</strain>
    </source>
</reference>
<protein>
    <recommendedName>
        <fullName evidence="3">enoyl-[acyl-carrier-protein] reductase (NADH)</fullName>
        <ecNumber evidence="3">1.3.1.9</ecNumber>
    </recommendedName>
</protein>